<keyword evidence="2" id="KW-0573">Peptidoglycan synthesis</keyword>
<dbReference type="InterPro" id="IPR033949">
    <property type="entry name" value="CobQ_GATase1"/>
</dbReference>
<dbReference type="GO" id="GO:0004359">
    <property type="term" value="F:glutaminase activity"/>
    <property type="evidence" value="ECO:0007669"/>
    <property type="project" value="UniProtKB-UniRule"/>
</dbReference>
<comment type="similarity">
    <text evidence="2">Belongs to the CobB/CobQ family. GatD subfamily.</text>
</comment>
<dbReference type="HAMAP" id="MF_02213">
    <property type="entry name" value="Lipid_II_synth_GatD"/>
    <property type="match status" value="1"/>
</dbReference>
<feature type="active site" description="Nucleophile" evidence="2">
    <location>
        <position position="97"/>
    </location>
</feature>
<dbReference type="EC" id="6.3.5.13" evidence="2"/>
<comment type="catalytic activity">
    <reaction evidence="2">
        <text>beta-D-GlcNAc-(1-&gt;4)-Mur2Ac(oyl-L-Ala-gamma-D-Glu-L-Lys-D-Ala-D-Ala)-di-trans,octa-cis-undecaprenyl diphosphate + L-glutamine + ATP + H2O = beta-D-GlcNAc-(1-&gt;4)-Mur2Ac(oyl-L-Ala-D-isoglutaminyl-L-Lys-D-Ala-D-Ala)-di-trans,octa-cis-undecaprenyl diphosphate + L-glutamate + ADP + phosphate + H(+)</text>
        <dbReference type="Rhea" id="RHEA:57928"/>
        <dbReference type="ChEBI" id="CHEBI:15377"/>
        <dbReference type="ChEBI" id="CHEBI:15378"/>
        <dbReference type="ChEBI" id="CHEBI:29985"/>
        <dbReference type="ChEBI" id="CHEBI:30616"/>
        <dbReference type="ChEBI" id="CHEBI:43474"/>
        <dbReference type="ChEBI" id="CHEBI:58359"/>
        <dbReference type="ChEBI" id="CHEBI:60033"/>
        <dbReference type="ChEBI" id="CHEBI:62233"/>
        <dbReference type="ChEBI" id="CHEBI:456216"/>
        <dbReference type="EC" id="6.3.5.13"/>
    </reaction>
</comment>
<dbReference type="UniPathway" id="UPA00219"/>
<dbReference type="EMBL" id="MFJR01000007">
    <property type="protein sequence ID" value="OGG26800.1"/>
    <property type="molecule type" value="Genomic_DNA"/>
</dbReference>
<dbReference type="GO" id="GO:0008360">
    <property type="term" value="P:regulation of cell shape"/>
    <property type="evidence" value="ECO:0007669"/>
    <property type="project" value="UniProtKB-KW"/>
</dbReference>
<evidence type="ECO:0000259" key="3">
    <source>
        <dbReference type="Pfam" id="PF07685"/>
    </source>
</evidence>
<proteinExistence type="inferred from homology"/>
<dbReference type="GO" id="GO:0009252">
    <property type="term" value="P:peptidoglycan biosynthetic process"/>
    <property type="evidence" value="ECO:0007669"/>
    <property type="project" value="UniProtKB-UniRule"/>
</dbReference>
<keyword evidence="2" id="KW-0436">Ligase</keyword>
<gene>
    <name evidence="2" type="primary">gatD</name>
    <name evidence="4" type="ORF">A2960_01375</name>
</gene>
<feature type="domain" description="CobB/CobQ-like glutamine amidotransferase" evidence="3">
    <location>
        <begin position="6"/>
        <end position="209"/>
    </location>
</feature>
<evidence type="ECO:0000313" key="4">
    <source>
        <dbReference type="EMBL" id="OGG26800.1"/>
    </source>
</evidence>
<protein>
    <recommendedName>
        <fullName evidence="2">Lipid II isoglutaminyl synthase (glutamine-hydrolyzing) subunit GatD</fullName>
        <ecNumber evidence="2">6.3.5.13</ecNumber>
    </recommendedName>
    <alternativeName>
        <fullName evidence="2">Lipid II isoglutaminyl synthase glutaminase subunit</fullName>
        <ecNumber evidence="2">3.5.1.2</ecNumber>
    </alternativeName>
</protein>
<comment type="function">
    <text evidence="2">The lipid II isoglutaminyl synthase complex catalyzes the formation of alpha-D-isoglutamine in the cell wall lipid II stem peptide. The GatD subunit catalyzes the hydrolysis of glutamine to glutamate and ammonia. The resulting ammonia molecule is channeled to the active site of MurT.</text>
</comment>
<keyword evidence="1 2" id="KW-0315">Glutamine amidotransferase</keyword>
<dbReference type="GO" id="GO:0009236">
    <property type="term" value="P:cobalamin biosynthetic process"/>
    <property type="evidence" value="ECO:0007669"/>
    <property type="project" value="InterPro"/>
</dbReference>
<comment type="caution">
    <text evidence="4">The sequence shown here is derived from an EMBL/GenBank/DDBJ whole genome shotgun (WGS) entry which is preliminary data.</text>
</comment>
<dbReference type="SUPFAM" id="SSF52317">
    <property type="entry name" value="Class I glutamine amidotransferase-like"/>
    <property type="match status" value="1"/>
</dbReference>
<dbReference type="EC" id="3.5.1.2" evidence="2"/>
<keyword evidence="2" id="KW-0133">Cell shape</keyword>
<evidence type="ECO:0000256" key="1">
    <source>
        <dbReference type="ARBA" id="ARBA00022962"/>
    </source>
</evidence>
<dbReference type="AlphaFoldDB" id="A0A1F6AQ29"/>
<dbReference type="GO" id="GO:0140282">
    <property type="term" value="F:carbon-nitrogen ligase activity on lipid II"/>
    <property type="evidence" value="ECO:0007669"/>
    <property type="project" value="UniProtKB-UniRule"/>
</dbReference>
<feature type="active site" evidence="2">
    <location>
        <position position="202"/>
    </location>
</feature>
<comment type="subunit">
    <text evidence="2">Forms a heterodimer with MurT.</text>
</comment>
<dbReference type="Pfam" id="PF07685">
    <property type="entry name" value="GATase_3"/>
    <property type="match status" value="1"/>
</dbReference>
<dbReference type="CDD" id="cd01750">
    <property type="entry name" value="GATase1_CobQ"/>
    <property type="match status" value="1"/>
</dbReference>
<dbReference type="InterPro" id="IPR011698">
    <property type="entry name" value="GATase_3"/>
</dbReference>
<dbReference type="Proteomes" id="UP000176609">
    <property type="component" value="Unassembled WGS sequence"/>
</dbReference>
<dbReference type="PANTHER" id="PTHR21343">
    <property type="entry name" value="DETHIOBIOTIN SYNTHETASE"/>
    <property type="match status" value="1"/>
</dbReference>
<name>A0A1F6AQ29_9BACT</name>
<accession>A0A1F6AQ29</accession>
<dbReference type="GO" id="GO:0071555">
    <property type="term" value="P:cell wall organization"/>
    <property type="evidence" value="ECO:0007669"/>
    <property type="project" value="UniProtKB-KW"/>
</dbReference>
<keyword evidence="2" id="KW-0378">Hydrolase</keyword>
<evidence type="ECO:0000313" key="5">
    <source>
        <dbReference type="Proteomes" id="UP000176609"/>
    </source>
</evidence>
<dbReference type="InterPro" id="IPR043702">
    <property type="entry name" value="Lipid_II_synth_GatD"/>
</dbReference>
<comment type="catalytic activity">
    <reaction evidence="2">
        <text>L-glutamine + H2O = L-glutamate + NH4(+)</text>
        <dbReference type="Rhea" id="RHEA:15889"/>
        <dbReference type="ChEBI" id="CHEBI:15377"/>
        <dbReference type="ChEBI" id="CHEBI:28938"/>
        <dbReference type="ChEBI" id="CHEBI:29985"/>
        <dbReference type="ChEBI" id="CHEBI:58359"/>
        <dbReference type="EC" id="3.5.1.2"/>
    </reaction>
</comment>
<reference evidence="4 5" key="1">
    <citation type="journal article" date="2016" name="Nat. Commun.">
        <title>Thousands of microbial genomes shed light on interconnected biogeochemical processes in an aquifer system.</title>
        <authorList>
            <person name="Anantharaman K."/>
            <person name="Brown C.T."/>
            <person name="Hug L.A."/>
            <person name="Sharon I."/>
            <person name="Castelle C.J."/>
            <person name="Probst A.J."/>
            <person name="Thomas B.C."/>
            <person name="Singh A."/>
            <person name="Wilkins M.J."/>
            <person name="Karaoz U."/>
            <person name="Brodie E.L."/>
            <person name="Williams K.H."/>
            <person name="Hubbard S.S."/>
            <person name="Banfield J.F."/>
        </authorList>
    </citation>
    <scope>NUCLEOTIDE SEQUENCE [LARGE SCALE GENOMIC DNA]</scope>
</reference>
<organism evidence="4 5">
    <name type="scientific">Candidatus Gottesmanbacteria bacterium RIFCSPLOWO2_01_FULL_39_12b</name>
    <dbReference type="NCBI Taxonomy" id="1798388"/>
    <lineage>
        <taxon>Bacteria</taxon>
        <taxon>Candidatus Gottesmaniibacteriota</taxon>
    </lineage>
</organism>
<dbReference type="PANTHER" id="PTHR21343:SF9">
    <property type="entry name" value="LIPID II ISOGLUTAMINYL SYNTHASE (GLUTAMINE-HYDROLYZING) SUBUNIT GATD"/>
    <property type="match status" value="1"/>
</dbReference>
<dbReference type="InterPro" id="IPR029062">
    <property type="entry name" value="Class_I_gatase-like"/>
</dbReference>
<dbReference type="PROSITE" id="PS51274">
    <property type="entry name" value="GATASE_COBBQ"/>
    <property type="match status" value="1"/>
</dbReference>
<keyword evidence="2" id="KW-0961">Cell wall biogenesis/degradation</keyword>
<sequence>MNYELKIAWLYPDLMSTYGDRGNVIILQKRCQFRGIEVNIENITLETPLSKLKSCSLVFMGGAQDRQQKIVSLDFLKKKSYAVSEMINIGIPALFVCAAYQFAGHYYRPYQGDDIPGAGIFDLITEHQGNQAKRLTGNVAAELVNPSGLNGKTIVGFENHGGRTKLGAKTKPLAKVLKGYGNNGSDGYEGAVYKNAIGSYFHGPILPKNPHLADWLIAKALEVKYKEKAYLKPLDDALENQAHNFMLKKLVHRSVWGIDRKSMLG</sequence>
<evidence type="ECO:0000256" key="2">
    <source>
        <dbReference type="HAMAP-Rule" id="MF_02213"/>
    </source>
</evidence>
<comment type="pathway">
    <text evidence="2">Cell wall biogenesis; peptidoglycan biosynthesis.</text>
</comment>
<feature type="binding site" evidence="2">
    <location>
        <position position="134"/>
    </location>
    <ligand>
        <name>substrate</name>
    </ligand>
</feature>